<dbReference type="InterPro" id="IPR018560">
    <property type="entry name" value="DUF2016"/>
</dbReference>
<evidence type="ECO:0000256" key="4">
    <source>
        <dbReference type="ARBA" id="ARBA00022833"/>
    </source>
</evidence>
<dbReference type="Pfam" id="PF14464">
    <property type="entry name" value="Prok-JAB"/>
    <property type="match status" value="1"/>
</dbReference>
<keyword evidence="5" id="KW-0482">Metalloprotease</keyword>
<reference evidence="8 9" key="1">
    <citation type="submission" date="2020-03" db="EMBL/GenBank/DDBJ databases">
        <title>Draft genome sequence of environmentally isolated cultures.</title>
        <authorList>
            <person name="Wilson H.S."/>
            <person name="De Leon M.E."/>
        </authorList>
    </citation>
    <scope>NUCLEOTIDE SEQUENCE [LARGE SCALE GENOMIC DNA]</scope>
    <source>
        <strain evidence="8 9">HSC-31F16</strain>
    </source>
</reference>
<dbReference type="InterPro" id="IPR028090">
    <property type="entry name" value="JAB_dom_prok"/>
</dbReference>
<evidence type="ECO:0000313" key="9">
    <source>
        <dbReference type="Proteomes" id="UP001515641"/>
    </source>
</evidence>
<keyword evidence="1" id="KW-0645">Protease</keyword>
<evidence type="ECO:0000256" key="2">
    <source>
        <dbReference type="ARBA" id="ARBA00022723"/>
    </source>
</evidence>
<evidence type="ECO:0000313" key="8">
    <source>
        <dbReference type="EMBL" id="NHR04470.1"/>
    </source>
</evidence>
<keyword evidence="4" id="KW-0862">Zinc</keyword>
<evidence type="ECO:0000256" key="3">
    <source>
        <dbReference type="ARBA" id="ARBA00022801"/>
    </source>
</evidence>
<dbReference type="Proteomes" id="UP001515641">
    <property type="component" value="Unassembled WGS sequence"/>
</dbReference>
<name>A0ABX0L829_9NEIS</name>
<dbReference type="RefSeq" id="WP_166450986.1">
    <property type="nucleotide sequence ID" value="NZ_JAAOMA010000004.1"/>
</dbReference>
<evidence type="ECO:0000256" key="5">
    <source>
        <dbReference type="ARBA" id="ARBA00023049"/>
    </source>
</evidence>
<accession>A0ABX0L829</accession>
<dbReference type="EMBL" id="JAAOMA010000004">
    <property type="protein sequence ID" value="NHR04470.1"/>
    <property type="molecule type" value="Genomic_DNA"/>
</dbReference>
<evidence type="ECO:0000259" key="6">
    <source>
        <dbReference type="Pfam" id="PF09436"/>
    </source>
</evidence>
<keyword evidence="2" id="KW-0479">Metal-binding</keyword>
<keyword evidence="9" id="KW-1185">Reference proteome</keyword>
<dbReference type="Pfam" id="PF09436">
    <property type="entry name" value="DUF2016"/>
    <property type="match status" value="1"/>
</dbReference>
<keyword evidence="3" id="KW-0378">Hydrolase</keyword>
<proteinExistence type="predicted"/>
<evidence type="ECO:0000259" key="7">
    <source>
        <dbReference type="Pfam" id="PF14464"/>
    </source>
</evidence>
<feature type="domain" description="DUF2016" evidence="6">
    <location>
        <begin position="3"/>
        <end position="75"/>
    </location>
</feature>
<gene>
    <name evidence="8" type="ORF">HA052_04595</name>
</gene>
<sequence length="200" mass="22344">MLNPIDKALQQAVPTIMVPAHQELCPMQDYGHRYLIAADGIWVEVLRPWLHATWPVALQSSVAMPYGTLSRKVKFSFQKLPIDLISRFCAEARAASPVEHGTWITWNGQSGEFRYRGLDITHASEDELNYIRPVLDEDESLVLDLHSHGEGGAYFSPKDNRDDAGEVKIAGCIGLCDQSIQEQAYRLCLLGIFIPIPGPK</sequence>
<feature type="domain" description="JAB" evidence="7">
    <location>
        <begin position="83"/>
        <end position="176"/>
    </location>
</feature>
<comment type="caution">
    <text evidence="8">The sequence shown here is derived from an EMBL/GenBank/DDBJ whole genome shotgun (WGS) entry which is preliminary data.</text>
</comment>
<dbReference type="NCBIfam" id="TIGR03735">
    <property type="entry name" value="PRTRC_A"/>
    <property type="match status" value="1"/>
</dbReference>
<evidence type="ECO:0000256" key="1">
    <source>
        <dbReference type="ARBA" id="ARBA00022670"/>
    </source>
</evidence>
<organism evidence="8 9">
    <name type="scientific">Chromobacterium fluminis</name>
    <dbReference type="NCBI Taxonomy" id="3044269"/>
    <lineage>
        <taxon>Bacteria</taxon>
        <taxon>Pseudomonadati</taxon>
        <taxon>Pseudomonadota</taxon>
        <taxon>Betaproteobacteria</taxon>
        <taxon>Neisseriales</taxon>
        <taxon>Chromobacteriaceae</taxon>
        <taxon>Chromobacterium</taxon>
    </lineage>
</organism>
<dbReference type="InterPro" id="IPR022499">
    <property type="entry name" value="PRTRC_protein-A"/>
</dbReference>
<protein>
    <submittedName>
        <fullName evidence="8">PRTRC system protein A</fullName>
    </submittedName>
</protein>